<protein>
    <recommendedName>
        <fullName evidence="1">Rab-GAP TBC domain-containing protein</fullName>
    </recommendedName>
</protein>
<reference evidence="2" key="1">
    <citation type="submission" date="2021-01" db="EMBL/GenBank/DDBJ databases">
        <authorList>
            <person name="Kaushik A."/>
        </authorList>
    </citation>
    <scope>NUCLEOTIDE SEQUENCE</scope>
    <source>
        <strain evidence="2">AG1-1B</strain>
    </source>
</reference>
<dbReference type="PANTHER" id="PTHR47219">
    <property type="entry name" value="RAB GTPASE-ACTIVATING PROTEIN 1-LIKE"/>
    <property type="match status" value="1"/>
</dbReference>
<dbReference type="AlphaFoldDB" id="A0A8H2ZU45"/>
<proteinExistence type="predicted"/>
<dbReference type="Gene3D" id="1.10.8.270">
    <property type="entry name" value="putative rabgap domain of human tbc1 domain family member 14 like domains"/>
    <property type="match status" value="1"/>
</dbReference>
<evidence type="ECO:0000313" key="2">
    <source>
        <dbReference type="EMBL" id="CAE6333288.1"/>
    </source>
</evidence>
<dbReference type="GO" id="GO:0031267">
    <property type="term" value="F:small GTPase binding"/>
    <property type="evidence" value="ECO:0007669"/>
    <property type="project" value="TreeGrafter"/>
</dbReference>
<dbReference type="InterPro" id="IPR000195">
    <property type="entry name" value="Rab-GAP-TBC_dom"/>
</dbReference>
<dbReference type="InterPro" id="IPR035969">
    <property type="entry name" value="Rab-GAP_TBC_sf"/>
</dbReference>
<evidence type="ECO:0000313" key="3">
    <source>
        <dbReference type="Proteomes" id="UP000663826"/>
    </source>
</evidence>
<sequence>MPTLPPISRVPAPTTSPRETIRIGKWERMLISAASGGAGGDGWKWNPQKLRKRTERVFKGVPDRWRSAAWGTLVEERQTRRREGKRLSVSEMRVMYRDLLDAPSEHDVQIDLDVPRTISGHVLFHTRYGQGQRSLFYVLHAFSQLCPSCGYVQGMGPIAATLLNYFEPE</sequence>
<accession>A0A8H2ZU45</accession>
<gene>
    <name evidence="2" type="ORF">RDB_LOCUS329</name>
</gene>
<dbReference type="PROSITE" id="PS50086">
    <property type="entry name" value="TBC_RABGAP"/>
    <property type="match status" value="1"/>
</dbReference>
<dbReference type="InterPro" id="IPR050302">
    <property type="entry name" value="Rab_GAP_TBC_domain"/>
</dbReference>
<comment type="caution">
    <text evidence="2">The sequence shown here is derived from an EMBL/GenBank/DDBJ whole genome shotgun (WGS) entry which is preliminary data.</text>
</comment>
<organism evidence="2 3">
    <name type="scientific">Rhizoctonia solani</name>
    <dbReference type="NCBI Taxonomy" id="456999"/>
    <lineage>
        <taxon>Eukaryota</taxon>
        <taxon>Fungi</taxon>
        <taxon>Dikarya</taxon>
        <taxon>Basidiomycota</taxon>
        <taxon>Agaricomycotina</taxon>
        <taxon>Agaricomycetes</taxon>
        <taxon>Cantharellales</taxon>
        <taxon>Ceratobasidiaceae</taxon>
        <taxon>Rhizoctonia</taxon>
    </lineage>
</organism>
<dbReference type="Pfam" id="PF00566">
    <property type="entry name" value="RabGAP-TBC"/>
    <property type="match status" value="1"/>
</dbReference>
<dbReference type="SUPFAM" id="SSF47923">
    <property type="entry name" value="Ypt/Rab-GAP domain of gyp1p"/>
    <property type="match status" value="1"/>
</dbReference>
<name>A0A8H2ZU45_9AGAM</name>
<dbReference type="Proteomes" id="UP000663826">
    <property type="component" value="Unassembled WGS sequence"/>
</dbReference>
<dbReference type="GO" id="GO:0005096">
    <property type="term" value="F:GTPase activator activity"/>
    <property type="evidence" value="ECO:0007669"/>
    <property type="project" value="TreeGrafter"/>
</dbReference>
<feature type="domain" description="Rab-GAP TBC" evidence="1">
    <location>
        <begin position="60"/>
        <end position="169"/>
    </location>
</feature>
<evidence type="ECO:0000259" key="1">
    <source>
        <dbReference type="PROSITE" id="PS50086"/>
    </source>
</evidence>
<dbReference type="PANTHER" id="PTHR47219:SF9">
    <property type="entry name" value="GTPASE ACTIVATING PROTEIN AND CENTROSOME-ASSOCIATED, ISOFORM B"/>
    <property type="match status" value="1"/>
</dbReference>
<feature type="non-terminal residue" evidence="2">
    <location>
        <position position="1"/>
    </location>
</feature>
<dbReference type="EMBL" id="CAJMWQ010000014">
    <property type="protein sequence ID" value="CAE6333288.1"/>
    <property type="molecule type" value="Genomic_DNA"/>
</dbReference>